<comment type="caution">
    <text evidence="2">The sequence shown here is derived from an EMBL/GenBank/DDBJ whole genome shotgun (WGS) entry which is preliminary data.</text>
</comment>
<keyword evidence="1" id="KW-0732">Signal</keyword>
<dbReference type="EMBL" id="JBDJPC010000010">
    <property type="protein sequence ID" value="KAL1490367.1"/>
    <property type="molecule type" value="Genomic_DNA"/>
</dbReference>
<evidence type="ECO:0000313" key="3">
    <source>
        <dbReference type="Proteomes" id="UP001566132"/>
    </source>
</evidence>
<evidence type="ECO:0008006" key="4">
    <source>
        <dbReference type="Google" id="ProtNLM"/>
    </source>
</evidence>
<protein>
    <recommendedName>
        <fullName evidence="4">Attacin C-terminal domain-containing protein</fullName>
    </recommendedName>
</protein>
<reference evidence="2 3" key="1">
    <citation type="submission" date="2024-05" db="EMBL/GenBank/DDBJ databases">
        <title>Genetic variation in Jamaican populations of the coffee berry borer (Hypothenemus hampei).</title>
        <authorList>
            <person name="Errbii M."/>
            <person name="Myrie A."/>
        </authorList>
    </citation>
    <scope>NUCLEOTIDE SEQUENCE [LARGE SCALE GENOMIC DNA]</scope>
    <source>
        <strain evidence="2">JA-Hopewell-2020-01-JO</strain>
        <tissue evidence="2">Whole body</tissue>
    </source>
</reference>
<sequence length="117" mass="12642">MNQAIVLFLVAVFGTIFLVEAQSKPEIFANVGGNNKQQQGTVGLRYPSGTQGQINYGHARGYGHDVGVDASVPLWSRTRGRTESRLNLGGGATHHFGGPGGNRFTDKRIGLTFTHRF</sequence>
<feature type="chain" id="PRO_5044766852" description="Attacin C-terminal domain-containing protein" evidence="1">
    <location>
        <begin position="22"/>
        <end position="117"/>
    </location>
</feature>
<evidence type="ECO:0000313" key="2">
    <source>
        <dbReference type="EMBL" id="KAL1490367.1"/>
    </source>
</evidence>
<accession>A0ABD1E8U0</accession>
<gene>
    <name evidence="2" type="ORF">ABEB36_013076</name>
</gene>
<dbReference type="Proteomes" id="UP001566132">
    <property type="component" value="Unassembled WGS sequence"/>
</dbReference>
<dbReference type="AlphaFoldDB" id="A0ABD1E8U0"/>
<keyword evidence="3" id="KW-1185">Reference proteome</keyword>
<name>A0ABD1E8U0_HYPHA</name>
<proteinExistence type="predicted"/>
<feature type="signal peptide" evidence="1">
    <location>
        <begin position="1"/>
        <end position="21"/>
    </location>
</feature>
<organism evidence="2 3">
    <name type="scientific">Hypothenemus hampei</name>
    <name type="common">Coffee berry borer</name>
    <dbReference type="NCBI Taxonomy" id="57062"/>
    <lineage>
        <taxon>Eukaryota</taxon>
        <taxon>Metazoa</taxon>
        <taxon>Ecdysozoa</taxon>
        <taxon>Arthropoda</taxon>
        <taxon>Hexapoda</taxon>
        <taxon>Insecta</taxon>
        <taxon>Pterygota</taxon>
        <taxon>Neoptera</taxon>
        <taxon>Endopterygota</taxon>
        <taxon>Coleoptera</taxon>
        <taxon>Polyphaga</taxon>
        <taxon>Cucujiformia</taxon>
        <taxon>Curculionidae</taxon>
        <taxon>Scolytinae</taxon>
        <taxon>Hypothenemus</taxon>
    </lineage>
</organism>
<evidence type="ECO:0000256" key="1">
    <source>
        <dbReference type="SAM" id="SignalP"/>
    </source>
</evidence>